<dbReference type="Gene3D" id="2.70.170.10">
    <property type="entry name" value="Neurotransmitter-gated ion-channel ligand-binding domain"/>
    <property type="match status" value="1"/>
</dbReference>
<comment type="subcellular location">
    <subcellularLocation>
        <location evidence="1">Membrane</location>
        <topology evidence="1">Multi-pass membrane protein</topology>
    </subcellularLocation>
</comment>
<keyword evidence="5" id="KW-0175">Coiled coil</keyword>
<dbReference type="Pfam" id="PF02931">
    <property type="entry name" value="Neur_chan_LBD"/>
    <property type="match status" value="1"/>
</dbReference>
<dbReference type="Proteomes" id="UP000046392">
    <property type="component" value="Unplaced"/>
</dbReference>
<evidence type="ECO:0000256" key="4">
    <source>
        <dbReference type="ARBA" id="ARBA00023136"/>
    </source>
</evidence>
<feature type="domain" description="Neurotransmitter-gated ion-channel ligand-binding" evidence="8">
    <location>
        <begin position="201"/>
        <end position="378"/>
    </location>
</feature>
<dbReference type="WBParaSite" id="SPAL_0000258000.1">
    <property type="protein sequence ID" value="SPAL_0000258000.1"/>
    <property type="gene ID" value="SPAL_0000258000"/>
</dbReference>
<dbReference type="AlphaFoldDB" id="A0A0N5B963"/>
<dbReference type="SUPFAM" id="SSF90112">
    <property type="entry name" value="Neurotransmitter-gated ion-channel transmembrane pore"/>
    <property type="match status" value="1"/>
</dbReference>
<dbReference type="InterPro" id="IPR038050">
    <property type="entry name" value="Neuro_actylchol_rec"/>
</dbReference>
<keyword evidence="2 7" id="KW-0812">Transmembrane</keyword>
<dbReference type="InterPro" id="IPR036719">
    <property type="entry name" value="Neuro-gated_channel_TM_sf"/>
</dbReference>
<dbReference type="GO" id="GO:0016020">
    <property type="term" value="C:membrane"/>
    <property type="evidence" value="ECO:0007669"/>
    <property type="project" value="UniProtKB-SubCell"/>
</dbReference>
<feature type="coiled-coil region" evidence="5">
    <location>
        <begin position="470"/>
        <end position="497"/>
    </location>
</feature>
<dbReference type="InterPro" id="IPR006201">
    <property type="entry name" value="Neur_channel"/>
</dbReference>
<evidence type="ECO:0000259" key="8">
    <source>
        <dbReference type="Pfam" id="PF02931"/>
    </source>
</evidence>
<dbReference type="GO" id="GO:0004888">
    <property type="term" value="F:transmembrane signaling receptor activity"/>
    <property type="evidence" value="ECO:0007669"/>
    <property type="project" value="InterPro"/>
</dbReference>
<dbReference type="PANTHER" id="PTHR18945">
    <property type="entry name" value="NEUROTRANSMITTER GATED ION CHANNEL"/>
    <property type="match status" value="1"/>
</dbReference>
<feature type="transmembrane region" description="Helical" evidence="7">
    <location>
        <begin position="448"/>
        <end position="470"/>
    </location>
</feature>
<name>A0A0N5B963_STREA</name>
<protein>
    <submittedName>
        <fullName evidence="10">Neur_chan_LBD domain-containing protein</fullName>
    </submittedName>
</protein>
<evidence type="ECO:0000256" key="5">
    <source>
        <dbReference type="SAM" id="Coils"/>
    </source>
</evidence>
<dbReference type="STRING" id="174720.A0A0N5B963"/>
<dbReference type="Gene3D" id="1.20.58.390">
    <property type="entry name" value="Neurotransmitter-gated ion-channel transmembrane domain"/>
    <property type="match status" value="1"/>
</dbReference>
<evidence type="ECO:0000256" key="3">
    <source>
        <dbReference type="ARBA" id="ARBA00022989"/>
    </source>
</evidence>
<evidence type="ECO:0000256" key="1">
    <source>
        <dbReference type="ARBA" id="ARBA00004141"/>
    </source>
</evidence>
<keyword evidence="4 7" id="KW-0472">Membrane</keyword>
<dbReference type="PROSITE" id="PS00236">
    <property type="entry name" value="NEUROTR_ION_CHANNEL"/>
    <property type="match status" value="1"/>
</dbReference>
<evidence type="ECO:0000313" key="10">
    <source>
        <dbReference type="WBParaSite" id="SPAL_0000258000.1"/>
    </source>
</evidence>
<reference evidence="10" key="1">
    <citation type="submission" date="2017-02" db="UniProtKB">
        <authorList>
            <consortium name="WormBaseParasite"/>
        </authorList>
    </citation>
    <scope>IDENTIFICATION</scope>
</reference>
<feature type="compositionally biased region" description="Basic and acidic residues" evidence="6">
    <location>
        <begin position="33"/>
        <end position="43"/>
    </location>
</feature>
<keyword evidence="9" id="KW-1185">Reference proteome</keyword>
<evidence type="ECO:0000313" key="9">
    <source>
        <dbReference type="Proteomes" id="UP000046392"/>
    </source>
</evidence>
<evidence type="ECO:0000256" key="2">
    <source>
        <dbReference type="ARBA" id="ARBA00022692"/>
    </source>
</evidence>
<dbReference type="InterPro" id="IPR018000">
    <property type="entry name" value="Neurotransmitter_ion_chnl_CS"/>
</dbReference>
<proteinExistence type="predicted"/>
<dbReference type="CDD" id="cd18987">
    <property type="entry name" value="LGIC_ECD_anion"/>
    <property type="match status" value="1"/>
</dbReference>
<dbReference type="InterPro" id="IPR006202">
    <property type="entry name" value="Neur_chan_lig-bd"/>
</dbReference>
<dbReference type="GO" id="GO:0005230">
    <property type="term" value="F:extracellular ligand-gated monoatomic ion channel activity"/>
    <property type="evidence" value="ECO:0007669"/>
    <property type="project" value="InterPro"/>
</dbReference>
<evidence type="ECO:0000256" key="7">
    <source>
        <dbReference type="SAM" id="Phobius"/>
    </source>
</evidence>
<dbReference type="InterPro" id="IPR036734">
    <property type="entry name" value="Neur_chan_lig-bd_sf"/>
</dbReference>
<feature type="transmembrane region" description="Helical" evidence="7">
    <location>
        <begin position="508"/>
        <end position="526"/>
    </location>
</feature>
<keyword evidence="3 7" id="KW-1133">Transmembrane helix</keyword>
<organism evidence="9 10">
    <name type="scientific">Strongyloides papillosus</name>
    <name type="common">Intestinal threadworm</name>
    <dbReference type="NCBI Taxonomy" id="174720"/>
    <lineage>
        <taxon>Eukaryota</taxon>
        <taxon>Metazoa</taxon>
        <taxon>Ecdysozoa</taxon>
        <taxon>Nematoda</taxon>
        <taxon>Chromadorea</taxon>
        <taxon>Rhabditida</taxon>
        <taxon>Tylenchina</taxon>
        <taxon>Panagrolaimomorpha</taxon>
        <taxon>Strongyloidoidea</taxon>
        <taxon>Strongyloididae</taxon>
        <taxon>Strongyloides</taxon>
    </lineage>
</organism>
<evidence type="ECO:0000256" key="6">
    <source>
        <dbReference type="SAM" id="MobiDB-lite"/>
    </source>
</evidence>
<feature type="region of interest" description="Disordered" evidence="6">
    <location>
        <begin position="27"/>
        <end position="55"/>
    </location>
</feature>
<sequence length="537" mass="63361">MVNEKIYDKKDFPNVINNITKQQEEVKNGNVKDVYEEGSKSKGNESVLNKYDDSEKEEIEVFDDVKDDDDEDVLSQLFNEKEEKNVSKIVETATIGKYVTMEEVQYDETDELEDNPSQEDEYDDDFLEEGERFDYNETMLTEFINDTLKRERFDYNETMLTEFINDTLKRDEETLRLTLVDKMLLEKEVPENTGDYSGSHIYPTLLSQNYNNNSLPIMFSDIPVYVMVSIDILDISSFNMQSMDYSIDTLINMKWYDMRLVHGMRKPITVSEERILEKIWKPDTYIVNAKRSYLHKITFPNIKMRIFPDGLVLYTIHITFQPSCNMKFCMFPHDQQECYLDLSSLSYSDGQLKFIWGDNPFFLINQFTLPEFKLSNITVNECLSHDKLITSSCLRTLAMMFAWVAPYVPYNYEDVRIVTPITILLALVQMQKGEIETRTSYLTSLDKWFAVMKVFSVISLMESLVVLSLVRKFRELKKKENRAINEFEREMIKLQQREVKKLYNRIDLYARILSPVVFILYLIYYLSFMVSGVEEHC</sequence>
<dbReference type="SUPFAM" id="SSF63712">
    <property type="entry name" value="Nicotinic receptor ligand binding domain-like"/>
    <property type="match status" value="1"/>
</dbReference>
<accession>A0A0N5B963</accession>